<name>A0A0F9KJV2_9ZZZZ</name>
<sequence length="121" mass="13797">MFKFDPRTKQIVNGITRSGIFEVEHADKLRATLLDLSDAIRDVCQDEEAFNNIVNNHKFGVSSQGLTELKTESHLLFEFPTSNFKPHQIMLNVLIQKEGPPPETINFDDLDLTQEEEHESG</sequence>
<proteinExistence type="predicted"/>
<organism evidence="2">
    <name type="scientific">marine sediment metagenome</name>
    <dbReference type="NCBI Taxonomy" id="412755"/>
    <lineage>
        <taxon>unclassified sequences</taxon>
        <taxon>metagenomes</taxon>
        <taxon>ecological metagenomes</taxon>
    </lineage>
</organism>
<protein>
    <submittedName>
        <fullName evidence="2">Uncharacterized protein</fullName>
    </submittedName>
</protein>
<evidence type="ECO:0000313" key="2">
    <source>
        <dbReference type="EMBL" id="KKM82399.1"/>
    </source>
</evidence>
<accession>A0A0F9KJV2</accession>
<feature type="compositionally biased region" description="Acidic residues" evidence="1">
    <location>
        <begin position="106"/>
        <end position="121"/>
    </location>
</feature>
<reference evidence="2" key="1">
    <citation type="journal article" date="2015" name="Nature">
        <title>Complex archaea that bridge the gap between prokaryotes and eukaryotes.</title>
        <authorList>
            <person name="Spang A."/>
            <person name="Saw J.H."/>
            <person name="Jorgensen S.L."/>
            <person name="Zaremba-Niedzwiedzka K."/>
            <person name="Martijn J."/>
            <person name="Lind A.E."/>
            <person name="van Eijk R."/>
            <person name="Schleper C."/>
            <person name="Guy L."/>
            <person name="Ettema T.J."/>
        </authorList>
    </citation>
    <scope>NUCLEOTIDE SEQUENCE</scope>
</reference>
<evidence type="ECO:0000256" key="1">
    <source>
        <dbReference type="SAM" id="MobiDB-lite"/>
    </source>
</evidence>
<gene>
    <name evidence="2" type="ORF">LCGC14_1320080</name>
</gene>
<comment type="caution">
    <text evidence="2">The sequence shown here is derived from an EMBL/GenBank/DDBJ whole genome shotgun (WGS) entry which is preliminary data.</text>
</comment>
<dbReference type="AlphaFoldDB" id="A0A0F9KJV2"/>
<feature type="region of interest" description="Disordered" evidence="1">
    <location>
        <begin position="100"/>
        <end position="121"/>
    </location>
</feature>
<dbReference type="EMBL" id="LAZR01007869">
    <property type="protein sequence ID" value="KKM82399.1"/>
    <property type="molecule type" value="Genomic_DNA"/>
</dbReference>